<dbReference type="EMBL" id="MU003510">
    <property type="protein sequence ID" value="KAF2469893.1"/>
    <property type="molecule type" value="Genomic_DNA"/>
</dbReference>
<evidence type="ECO:0000313" key="2">
    <source>
        <dbReference type="Proteomes" id="UP000799755"/>
    </source>
</evidence>
<dbReference type="Proteomes" id="UP000799755">
    <property type="component" value="Unassembled WGS sequence"/>
</dbReference>
<keyword evidence="2" id="KW-1185">Reference proteome</keyword>
<proteinExistence type="predicted"/>
<sequence>MKYHLAVATSCVGASFGAWGGCAETLLILFGKLEVPASLQGVTKVNANITRQARASPCILPRSFQAPFVIELVVDALPSARLFLEPGYELSQFNTICVVLHDGYQEIIGRYSDVRYDKLMLSSCLSLLTKSEYSSIRRKKDQSIFLRQTAVTARTELLSSICQEFKQDTLETRPTIPSSISTFRAERPSVWTVDFDQHVIFLDQLEFHAIHLFCIPQAQPTLFRTSRRYRPVDLPVWKPSHTTVSHTSIPLTAIPVSDYDSKWRAPGFASSESESGFTLNFKTQVIGPNECVKYMGMLNIKLDGSLVQPREPANLLRWRIWPIPPVVPTVGLGNTQVLFTEHIEQAYRLVQEHFMEVVGQTYPLSSQFWTLSMSFHQSAISKSSRKLITLLNAHHYVAFVTDSVRYIKLLDAYPLFTRMHKLPTELQEIILSYAGEGEINRAVYASILGVDVPFT</sequence>
<protein>
    <submittedName>
        <fullName evidence="1">Uncharacterized protein</fullName>
    </submittedName>
</protein>
<gene>
    <name evidence="1" type="ORF">BDR25DRAFT_356163</name>
</gene>
<name>A0ACB6QSA7_9PLEO</name>
<reference evidence="1" key="1">
    <citation type="journal article" date="2020" name="Stud. Mycol.">
        <title>101 Dothideomycetes genomes: a test case for predicting lifestyles and emergence of pathogens.</title>
        <authorList>
            <person name="Haridas S."/>
            <person name="Albert R."/>
            <person name="Binder M."/>
            <person name="Bloem J."/>
            <person name="Labutti K."/>
            <person name="Salamov A."/>
            <person name="Andreopoulos B."/>
            <person name="Baker S."/>
            <person name="Barry K."/>
            <person name="Bills G."/>
            <person name="Bluhm B."/>
            <person name="Cannon C."/>
            <person name="Castanera R."/>
            <person name="Culley D."/>
            <person name="Daum C."/>
            <person name="Ezra D."/>
            <person name="Gonzalez J."/>
            <person name="Henrissat B."/>
            <person name="Kuo A."/>
            <person name="Liang C."/>
            <person name="Lipzen A."/>
            <person name="Lutzoni F."/>
            <person name="Magnuson J."/>
            <person name="Mondo S."/>
            <person name="Nolan M."/>
            <person name="Ohm R."/>
            <person name="Pangilinan J."/>
            <person name="Park H.-J."/>
            <person name="Ramirez L."/>
            <person name="Alfaro M."/>
            <person name="Sun H."/>
            <person name="Tritt A."/>
            <person name="Yoshinaga Y."/>
            <person name="Zwiers L.-H."/>
            <person name="Turgeon B."/>
            <person name="Goodwin S."/>
            <person name="Spatafora J."/>
            <person name="Crous P."/>
            <person name="Grigoriev I."/>
        </authorList>
    </citation>
    <scope>NUCLEOTIDE SEQUENCE</scope>
    <source>
        <strain evidence="1">ATCC 200398</strain>
    </source>
</reference>
<comment type="caution">
    <text evidence="1">The sequence shown here is derived from an EMBL/GenBank/DDBJ whole genome shotgun (WGS) entry which is preliminary data.</text>
</comment>
<evidence type="ECO:0000313" key="1">
    <source>
        <dbReference type="EMBL" id="KAF2469893.1"/>
    </source>
</evidence>
<accession>A0ACB6QSA7</accession>
<organism evidence="1 2">
    <name type="scientific">Lindgomyces ingoldianus</name>
    <dbReference type="NCBI Taxonomy" id="673940"/>
    <lineage>
        <taxon>Eukaryota</taxon>
        <taxon>Fungi</taxon>
        <taxon>Dikarya</taxon>
        <taxon>Ascomycota</taxon>
        <taxon>Pezizomycotina</taxon>
        <taxon>Dothideomycetes</taxon>
        <taxon>Pleosporomycetidae</taxon>
        <taxon>Pleosporales</taxon>
        <taxon>Lindgomycetaceae</taxon>
        <taxon>Lindgomyces</taxon>
    </lineage>
</organism>